<keyword evidence="4" id="KW-0378">Hydrolase</keyword>
<evidence type="ECO:0000256" key="6">
    <source>
        <dbReference type="ARBA" id="ARBA00022908"/>
    </source>
</evidence>
<gene>
    <name evidence="11" type="primary">AlNc14C58G4332</name>
    <name evidence="11" type="ORF">ALNC14_050100</name>
</gene>
<dbReference type="PANTHER" id="PTHR42648">
    <property type="entry name" value="TRANSPOSASE, PUTATIVE-RELATED"/>
    <property type="match status" value="1"/>
</dbReference>
<dbReference type="GO" id="GO:0016787">
    <property type="term" value="F:hydrolase activity"/>
    <property type="evidence" value="ECO:0007669"/>
    <property type="project" value="UniProtKB-KW"/>
</dbReference>
<evidence type="ECO:0000256" key="2">
    <source>
        <dbReference type="ARBA" id="ARBA00022723"/>
    </source>
</evidence>
<dbReference type="InterPro" id="IPR039537">
    <property type="entry name" value="Retrotran_Ty1/copia-like"/>
</dbReference>
<accession>F0WCF2</accession>
<dbReference type="HOGENOM" id="CLU_001650_20_3_1"/>
<sequence length="245" mass="27780">MTNYVTGLNIKTKSGMDCEESEICEGCMKGKSSVQPFGSSAYGKVKSKALLEVVHSDLIGPMRVRSQGGSKYMVTFIDDFSRFIRAHFIQTKGKVFSNFIEFKALVENQFGKRIKCLRSDNGGEYINEQFANLCRNSVPYSPQQNGLPERMNPTLTERAIYMLSHMQVEEQWWAEAMNTAVYVTNRKPSIAHFKVFEAQGYAHIDKSEVQIRQKNLQMYASGLFRTSKGIVYAIWKPSVGNDSFS</sequence>
<dbReference type="EMBL" id="FR824103">
    <property type="protein sequence ID" value="CCA18867.1"/>
    <property type="molecule type" value="Genomic_DNA"/>
</dbReference>
<keyword evidence="2" id="KW-0479">Metal-binding</keyword>
<protein>
    <submittedName>
        <fullName evidence="11">Putative polyprotein</fullName>
    </submittedName>
</protein>
<keyword evidence="3" id="KW-0255">Endonuclease</keyword>
<dbReference type="AlphaFoldDB" id="F0WCF2"/>
<evidence type="ECO:0000259" key="10">
    <source>
        <dbReference type="PROSITE" id="PS50994"/>
    </source>
</evidence>
<dbReference type="Pfam" id="PF00665">
    <property type="entry name" value="rve"/>
    <property type="match status" value="1"/>
</dbReference>
<name>F0WCF2_9STRA</name>
<dbReference type="GO" id="GO:0046872">
    <property type="term" value="F:metal ion binding"/>
    <property type="evidence" value="ECO:0007669"/>
    <property type="project" value="UniProtKB-KW"/>
</dbReference>
<keyword evidence="7" id="KW-0695">RNA-directed DNA polymerase</keyword>
<reference evidence="11" key="1">
    <citation type="journal article" date="2011" name="PLoS Biol.">
        <title>Gene gain and loss during evolution of obligate parasitism in the white rust pathogen of Arabidopsis thaliana.</title>
        <authorList>
            <person name="Kemen E."/>
            <person name="Gardiner A."/>
            <person name="Schultz-Larsen T."/>
            <person name="Kemen A.C."/>
            <person name="Balmuth A.L."/>
            <person name="Robert-Seilaniantz A."/>
            <person name="Bailey K."/>
            <person name="Holub E."/>
            <person name="Studholme D.J."/>
            <person name="Maclean D."/>
            <person name="Jones J.D."/>
        </authorList>
    </citation>
    <scope>NUCLEOTIDE SEQUENCE</scope>
</reference>
<evidence type="ECO:0000256" key="3">
    <source>
        <dbReference type="ARBA" id="ARBA00022759"/>
    </source>
</evidence>
<dbReference type="InterPro" id="IPR036397">
    <property type="entry name" value="RNaseH_sf"/>
</dbReference>
<dbReference type="InterPro" id="IPR001584">
    <property type="entry name" value="Integrase_cat-core"/>
</dbReference>
<dbReference type="SUPFAM" id="SSF53098">
    <property type="entry name" value="Ribonuclease H-like"/>
    <property type="match status" value="1"/>
</dbReference>
<keyword evidence="1" id="KW-0540">Nuclease</keyword>
<evidence type="ECO:0000256" key="4">
    <source>
        <dbReference type="ARBA" id="ARBA00022801"/>
    </source>
</evidence>
<evidence type="ECO:0000256" key="5">
    <source>
        <dbReference type="ARBA" id="ARBA00022842"/>
    </source>
</evidence>
<feature type="domain" description="Integrase catalytic" evidence="10">
    <location>
        <begin position="32"/>
        <end position="211"/>
    </location>
</feature>
<evidence type="ECO:0000256" key="9">
    <source>
        <dbReference type="ARBA" id="ARBA00023172"/>
    </source>
</evidence>
<evidence type="ECO:0000256" key="7">
    <source>
        <dbReference type="ARBA" id="ARBA00022918"/>
    </source>
</evidence>
<proteinExistence type="predicted"/>
<dbReference type="InterPro" id="IPR012337">
    <property type="entry name" value="RNaseH-like_sf"/>
</dbReference>
<dbReference type="Gene3D" id="3.30.420.10">
    <property type="entry name" value="Ribonuclease H-like superfamily/Ribonuclease H"/>
    <property type="match status" value="1"/>
</dbReference>
<keyword evidence="8" id="KW-0808">Transferase</keyword>
<reference evidence="11" key="2">
    <citation type="submission" date="2011-02" db="EMBL/GenBank/DDBJ databases">
        <authorList>
            <person name="MacLean D."/>
        </authorList>
    </citation>
    <scope>NUCLEOTIDE SEQUENCE</scope>
</reference>
<dbReference type="GO" id="GO:0015074">
    <property type="term" value="P:DNA integration"/>
    <property type="evidence" value="ECO:0007669"/>
    <property type="project" value="UniProtKB-KW"/>
</dbReference>
<evidence type="ECO:0000256" key="8">
    <source>
        <dbReference type="ARBA" id="ARBA00022932"/>
    </source>
</evidence>
<keyword evidence="6" id="KW-0229">DNA integration</keyword>
<keyword evidence="8" id="KW-0239">DNA-directed DNA polymerase</keyword>
<keyword evidence="9" id="KW-0233">DNA recombination</keyword>
<dbReference type="GO" id="GO:0004519">
    <property type="term" value="F:endonuclease activity"/>
    <property type="evidence" value="ECO:0007669"/>
    <property type="project" value="UniProtKB-KW"/>
</dbReference>
<keyword evidence="5" id="KW-0460">Magnesium</keyword>
<dbReference type="GO" id="GO:0003964">
    <property type="term" value="F:RNA-directed DNA polymerase activity"/>
    <property type="evidence" value="ECO:0007669"/>
    <property type="project" value="UniProtKB-KW"/>
</dbReference>
<dbReference type="GO" id="GO:0003887">
    <property type="term" value="F:DNA-directed DNA polymerase activity"/>
    <property type="evidence" value="ECO:0007669"/>
    <property type="project" value="UniProtKB-KW"/>
</dbReference>
<dbReference type="GO" id="GO:0006310">
    <property type="term" value="P:DNA recombination"/>
    <property type="evidence" value="ECO:0007669"/>
    <property type="project" value="UniProtKB-KW"/>
</dbReference>
<keyword evidence="8" id="KW-0548">Nucleotidyltransferase</keyword>
<dbReference type="GO" id="GO:0003676">
    <property type="term" value="F:nucleic acid binding"/>
    <property type="evidence" value="ECO:0007669"/>
    <property type="project" value="InterPro"/>
</dbReference>
<dbReference type="PROSITE" id="PS50994">
    <property type="entry name" value="INTEGRASE"/>
    <property type="match status" value="1"/>
</dbReference>
<dbReference type="PANTHER" id="PTHR42648:SF11">
    <property type="entry name" value="TRANSPOSON TY4-P GAG-POL POLYPROTEIN"/>
    <property type="match status" value="1"/>
</dbReference>
<evidence type="ECO:0000256" key="1">
    <source>
        <dbReference type="ARBA" id="ARBA00022722"/>
    </source>
</evidence>
<organism evidence="11">
    <name type="scientific">Albugo laibachii Nc14</name>
    <dbReference type="NCBI Taxonomy" id="890382"/>
    <lineage>
        <taxon>Eukaryota</taxon>
        <taxon>Sar</taxon>
        <taxon>Stramenopiles</taxon>
        <taxon>Oomycota</taxon>
        <taxon>Peronosporomycetes</taxon>
        <taxon>Albuginales</taxon>
        <taxon>Albuginaceae</taxon>
        <taxon>Albugo</taxon>
    </lineage>
</organism>
<evidence type="ECO:0000313" key="11">
    <source>
        <dbReference type="EMBL" id="CCA18867.1"/>
    </source>
</evidence>